<evidence type="ECO:0000256" key="13">
    <source>
        <dbReference type="ARBA" id="ARBA00023204"/>
    </source>
</evidence>
<keyword evidence="5" id="KW-0548">Nucleotidyltransferase</keyword>
<dbReference type="Gene3D" id="3.30.160.60">
    <property type="entry name" value="Classic Zinc Finger"/>
    <property type="match status" value="1"/>
</dbReference>
<dbReference type="EC" id="2.7.7.7" evidence="2"/>
<evidence type="ECO:0000259" key="19">
    <source>
        <dbReference type="PROSITE" id="PS51908"/>
    </source>
</evidence>
<name>A0A5C3L0R1_COPMA</name>
<evidence type="ECO:0000256" key="4">
    <source>
        <dbReference type="ARBA" id="ARBA00022679"/>
    </source>
</evidence>
<feature type="compositionally biased region" description="Polar residues" evidence="17">
    <location>
        <begin position="583"/>
        <end position="598"/>
    </location>
</feature>
<feature type="compositionally biased region" description="Basic and acidic residues" evidence="17">
    <location>
        <begin position="468"/>
        <end position="477"/>
    </location>
</feature>
<organism evidence="20 21">
    <name type="scientific">Coprinopsis marcescibilis</name>
    <name type="common">Agaric fungus</name>
    <name type="synonym">Psathyrella marcescibilis</name>
    <dbReference type="NCBI Taxonomy" id="230819"/>
    <lineage>
        <taxon>Eukaryota</taxon>
        <taxon>Fungi</taxon>
        <taxon>Dikarya</taxon>
        <taxon>Basidiomycota</taxon>
        <taxon>Agaricomycotina</taxon>
        <taxon>Agaricomycetes</taxon>
        <taxon>Agaricomycetidae</taxon>
        <taxon>Agaricales</taxon>
        <taxon>Agaricineae</taxon>
        <taxon>Psathyrellaceae</taxon>
        <taxon>Coprinopsis</taxon>
    </lineage>
</organism>
<keyword evidence="8 15" id="KW-0227">DNA damage</keyword>
<dbReference type="PROSITE" id="PS51908">
    <property type="entry name" value="ZF_UBZ4"/>
    <property type="match status" value="1"/>
</dbReference>
<comment type="similarity">
    <text evidence="1">Belongs to the DNA polymerase type-Y family.</text>
</comment>
<dbReference type="Gene3D" id="3.30.1490.100">
    <property type="entry name" value="DNA polymerase, Y-family, little finger domain"/>
    <property type="match status" value="1"/>
</dbReference>
<dbReference type="Gene3D" id="3.30.70.270">
    <property type="match status" value="1"/>
</dbReference>
<comment type="catalytic activity">
    <reaction evidence="14">
        <text>DNA(n) + a 2'-deoxyribonucleoside 5'-triphosphate = DNA(n+1) + diphosphate</text>
        <dbReference type="Rhea" id="RHEA:22508"/>
        <dbReference type="Rhea" id="RHEA-COMP:17339"/>
        <dbReference type="Rhea" id="RHEA-COMP:17340"/>
        <dbReference type="ChEBI" id="CHEBI:33019"/>
        <dbReference type="ChEBI" id="CHEBI:61560"/>
        <dbReference type="ChEBI" id="CHEBI:173112"/>
        <dbReference type="EC" id="2.7.7.7"/>
    </reaction>
</comment>
<dbReference type="EMBL" id="ML210174">
    <property type="protein sequence ID" value="TFK26499.1"/>
    <property type="molecule type" value="Genomic_DNA"/>
</dbReference>
<evidence type="ECO:0000256" key="10">
    <source>
        <dbReference type="ARBA" id="ARBA00022833"/>
    </source>
</evidence>
<dbReference type="Gene3D" id="3.40.1170.60">
    <property type="match status" value="1"/>
</dbReference>
<keyword evidence="12" id="KW-0239">DNA-directed DNA polymerase</keyword>
<evidence type="ECO:0000313" key="21">
    <source>
        <dbReference type="Proteomes" id="UP000307440"/>
    </source>
</evidence>
<dbReference type="Pfam" id="PF11799">
    <property type="entry name" value="IMS_C"/>
    <property type="match status" value="1"/>
</dbReference>
<dbReference type="FunFam" id="3.40.1170.60:FF:000014">
    <property type="entry name" value="Related to DNA polymerase kappa"/>
    <property type="match status" value="1"/>
</dbReference>
<dbReference type="OrthoDB" id="1747274at2759"/>
<evidence type="ECO:0000256" key="16">
    <source>
        <dbReference type="SAM" id="Coils"/>
    </source>
</evidence>
<evidence type="ECO:0000256" key="15">
    <source>
        <dbReference type="PROSITE-ProRule" id="PRU01256"/>
    </source>
</evidence>
<dbReference type="GO" id="GO:0005634">
    <property type="term" value="C:nucleus"/>
    <property type="evidence" value="ECO:0007669"/>
    <property type="project" value="TreeGrafter"/>
</dbReference>
<dbReference type="InterPro" id="IPR022880">
    <property type="entry name" value="DNApol_IV"/>
</dbReference>
<keyword evidence="4" id="KW-0808">Transferase</keyword>
<dbReference type="FunFam" id="3.30.1490.100:FF:000004">
    <property type="entry name" value="DNA polymerase IV"/>
    <property type="match status" value="1"/>
</dbReference>
<dbReference type="InterPro" id="IPR017961">
    <property type="entry name" value="DNA_pol_Y-fam_little_finger"/>
</dbReference>
<feature type="compositionally biased region" description="Acidic residues" evidence="17">
    <location>
        <begin position="526"/>
        <end position="539"/>
    </location>
</feature>
<keyword evidence="10" id="KW-0862">Zinc</keyword>
<keyword evidence="21" id="KW-1185">Reference proteome</keyword>
<keyword evidence="11" id="KW-0460">Magnesium</keyword>
<evidence type="ECO:0000256" key="9">
    <source>
        <dbReference type="ARBA" id="ARBA00022771"/>
    </source>
</evidence>
<feature type="coiled-coil region" evidence="16">
    <location>
        <begin position="51"/>
        <end position="101"/>
    </location>
</feature>
<evidence type="ECO:0000256" key="12">
    <source>
        <dbReference type="ARBA" id="ARBA00022932"/>
    </source>
</evidence>
<evidence type="ECO:0000256" key="11">
    <source>
        <dbReference type="ARBA" id="ARBA00022842"/>
    </source>
</evidence>
<sequence>MSSSEAPQASQQTESLLRRLAGASVTKAGLTRDQNEVNQIIAEASKGSKFYENEKRKDKDLTERISRILQERDAVLHGADIRKIEAQVDQIIAEMEDERDLTQFIVHVDMDAFFANVEVLRDPSLGGKPFIVGGGVVSTASYEARKFGVRSGMAGFIARKLCPGLITVKSHYDLYNETSGRIMNIFRRYDATMCPAGCDEAYLNITNYCVEHCKPVEEVVSEMRQVVFEETRLTVSAGIAPNKMLAKICSDKNKPNGQFKLDFDAESLKQFMHDLPIRKIPGIGRVNERLLDSIGIKTCGDIYFHRGLISLMDKQFGLIFLLRTYLGISSNHVEPHAREERKSIGAERTFSSISSTDLDPKTGELLILTKLNEVAEELETDMNREGWVGKTVTLKFKLDTYQTFTRAKSFGRWVTTKDELYNTGKELLLPEFPLRIRLIGLRLTKLKDLNAAETKPIGIKRFFESVKQEPTEKEGNPARKRIKLDPNQSSEEAGLNEQDQEEGIEEESMPGYHEHNEEEAPFSQPEVEDNDEFEEESFILDEGKAISRRNRSNIDSKRPRPPVSAPAGSQPQPPHSPIKDIGQNRSKSTGPSLSTMSQVNPRAAAELLECPICGKKLETDNQGLNTHIDFCLSRGAIWDAQGETIAASTSTTATEAVNHLKRKEKGKPPDLGSGNPPKKSKVKTGAIPSKDSNKQGMFNWVTKR</sequence>
<evidence type="ECO:0000256" key="1">
    <source>
        <dbReference type="ARBA" id="ARBA00010945"/>
    </source>
</evidence>
<proteinExistence type="inferred from homology"/>
<dbReference type="GO" id="GO:0003684">
    <property type="term" value="F:damaged DNA binding"/>
    <property type="evidence" value="ECO:0007669"/>
    <property type="project" value="InterPro"/>
</dbReference>
<evidence type="ECO:0000256" key="14">
    <source>
        <dbReference type="ARBA" id="ARBA00049244"/>
    </source>
</evidence>
<evidence type="ECO:0000256" key="8">
    <source>
        <dbReference type="ARBA" id="ARBA00022763"/>
    </source>
</evidence>
<feature type="region of interest" description="Disordered" evidence="17">
    <location>
        <begin position="468"/>
        <end position="598"/>
    </location>
</feature>
<dbReference type="SMART" id="SM00734">
    <property type="entry name" value="ZnF_Rad18"/>
    <property type="match status" value="1"/>
</dbReference>
<evidence type="ECO:0000256" key="3">
    <source>
        <dbReference type="ARBA" id="ARBA00016178"/>
    </source>
</evidence>
<keyword evidence="13 15" id="KW-0234">DNA repair</keyword>
<keyword evidence="9 15" id="KW-0863">Zinc-finger</keyword>
<dbReference type="InterPro" id="IPR006642">
    <property type="entry name" value="Rad18_UBZ4"/>
</dbReference>
<dbReference type="Gene3D" id="1.10.150.810">
    <property type="match status" value="2"/>
</dbReference>
<dbReference type="NCBIfam" id="NF002677">
    <property type="entry name" value="PRK02406.1"/>
    <property type="match status" value="1"/>
</dbReference>
<dbReference type="InterPro" id="IPR050116">
    <property type="entry name" value="DNA_polymerase-Y"/>
</dbReference>
<dbReference type="HAMAP" id="MF_01113">
    <property type="entry name" value="DNApol_IV"/>
    <property type="match status" value="1"/>
</dbReference>
<dbReference type="GO" id="GO:0006260">
    <property type="term" value="P:DNA replication"/>
    <property type="evidence" value="ECO:0007669"/>
    <property type="project" value="UniProtKB-KW"/>
</dbReference>
<dbReference type="Proteomes" id="UP000307440">
    <property type="component" value="Unassembled WGS sequence"/>
</dbReference>
<feature type="compositionally biased region" description="Acidic residues" evidence="17">
    <location>
        <begin position="498"/>
        <end position="508"/>
    </location>
</feature>
<dbReference type="CDD" id="cd03586">
    <property type="entry name" value="PolY_Pol_IV_kappa"/>
    <property type="match status" value="1"/>
</dbReference>
<dbReference type="Pfam" id="PF11798">
    <property type="entry name" value="IMS_HHH"/>
    <property type="match status" value="1"/>
</dbReference>
<dbReference type="PANTHER" id="PTHR11076">
    <property type="entry name" value="DNA REPAIR POLYMERASE UMUC / TRANSFERASE FAMILY MEMBER"/>
    <property type="match status" value="1"/>
</dbReference>
<evidence type="ECO:0000256" key="2">
    <source>
        <dbReference type="ARBA" id="ARBA00012417"/>
    </source>
</evidence>
<dbReference type="Pfam" id="PF00817">
    <property type="entry name" value="IMS"/>
    <property type="match status" value="1"/>
</dbReference>
<evidence type="ECO:0000256" key="7">
    <source>
        <dbReference type="ARBA" id="ARBA00022723"/>
    </source>
</evidence>
<dbReference type="PANTHER" id="PTHR11076:SF33">
    <property type="entry name" value="DNA POLYMERASE KAPPA"/>
    <property type="match status" value="1"/>
</dbReference>
<keyword evidence="7" id="KW-0479">Metal-binding</keyword>
<accession>A0A5C3L0R1</accession>
<evidence type="ECO:0000256" key="6">
    <source>
        <dbReference type="ARBA" id="ARBA00022705"/>
    </source>
</evidence>
<evidence type="ECO:0000259" key="18">
    <source>
        <dbReference type="PROSITE" id="PS50173"/>
    </source>
</evidence>
<keyword evidence="16" id="KW-0175">Coiled coil</keyword>
<dbReference type="STRING" id="230819.A0A5C3L0R1"/>
<dbReference type="SUPFAM" id="SSF100879">
    <property type="entry name" value="Lesion bypass DNA polymerase (Y-family), little finger domain"/>
    <property type="match status" value="1"/>
</dbReference>
<reference evidence="20 21" key="1">
    <citation type="journal article" date="2019" name="Nat. Ecol. Evol.">
        <title>Megaphylogeny resolves global patterns of mushroom evolution.</title>
        <authorList>
            <person name="Varga T."/>
            <person name="Krizsan K."/>
            <person name="Foldi C."/>
            <person name="Dima B."/>
            <person name="Sanchez-Garcia M."/>
            <person name="Sanchez-Ramirez S."/>
            <person name="Szollosi G.J."/>
            <person name="Szarkandi J.G."/>
            <person name="Papp V."/>
            <person name="Albert L."/>
            <person name="Andreopoulos W."/>
            <person name="Angelini C."/>
            <person name="Antonin V."/>
            <person name="Barry K.W."/>
            <person name="Bougher N.L."/>
            <person name="Buchanan P."/>
            <person name="Buyck B."/>
            <person name="Bense V."/>
            <person name="Catcheside P."/>
            <person name="Chovatia M."/>
            <person name="Cooper J."/>
            <person name="Damon W."/>
            <person name="Desjardin D."/>
            <person name="Finy P."/>
            <person name="Geml J."/>
            <person name="Haridas S."/>
            <person name="Hughes K."/>
            <person name="Justo A."/>
            <person name="Karasinski D."/>
            <person name="Kautmanova I."/>
            <person name="Kiss B."/>
            <person name="Kocsube S."/>
            <person name="Kotiranta H."/>
            <person name="LaButti K.M."/>
            <person name="Lechner B.E."/>
            <person name="Liimatainen K."/>
            <person name="Lipzen A."/>
            <person name="Lukacs Z."/>
            <person name="Mihaltcheva S."/>
            <person name="Morgado L.N."/>
            <person name="Niskanen T."/>
            <person name="Noordeloos M.E."/>
            <person name="Ohm R.A."/>
            <person name="Ortiz-Santana B."/>
            <person name="Ovrebo C."/>
            <person name="Racz N."/>
            <person name="Riley R."/>
            <person name="Savchenko A."/>
            <person name="Shiryaev A."/>
            <person name="Soop K."/>
            <person name="Spirin V."/>
            <person name="Szebenyi C."/>
            <person name="Tomsovsky M."/>
            <person name="Tulloss R.E."/>
            <person name="Uehling J."/>
            <person name="Grigoriev I.V."/>
            <person name="Vagvolgyi C."/>
            <person name="Papp T."/>
            <person name="Martin F.M."/>
            <person name="Miettinen O."/>
            <person name="Hibbett D.S."/>
            <person name="Nagy L.G."/>
        </authorList>
    </citation>
    <scope>NUCLEOTIDE SEQUENCE [LARGE SCALE GENOMIC DNA]</scope>
    <source>
        <strain evidence="20 21">CBS 121175</strain>
    </source>
</reference>
<dbReference type="InterPro" id="IPR043502">
    <property type="entry name" value="DNA/RNA_pol_sf"/>
</dbReference>
<feature type="domain" description="UmuC" evidence="18">
    <location>
        <begin position="105"/>
        <end position="284"/>
    </location>
</feature>
<dbReference type="GO" id="GO:0003887">
    <property type="term" value="F:DNA-directed DNA polymerase activity"/>
    <property type="evidence" value="ECO:0007669"/>
    <property type="project" value="UniProtKB-KW"/>
</dbReference>
<dbReference type="SUPFAM" id="SSF56672">
    <property type="entry name" value="DNA/RNA polymerases"/>
    <property type="match status" value="1"/>
</dbReference>
<dbReference type="InterPro" id="IPR001126">
    <property type="entry name" value="UmuC"/>
</dbReference>
<dbReference type="GO" id="GO:0042276">
    <property type="term" value="P:error-prone translesion synthesis"/>
    <property type="evidence" value="ECO:0007669"/>
    <property type="project" value="TreeGrafter"/>
</dbReference>
<dbReference type="PROSITE" id="PS50173">
    <property type="entry name" value="UMUC"/>
    <property type="match status" value="1"/>
</dbReference>
<dbReference type="GO" id="GO:0070987">
    <property type="term" value="P:error-free translesion synthesis"/>
    <property type="evidence" value="ECO:0007669"/>
    <property type="project" value="UniProtKB-ARBA"/>
</dbReference>
<dbReference type="GO" id="GO:0008270">
    <property type="term" value="F:zinc ion binding"/>
    <property type="evidence" value="ECO:0007669"/>
    <property type="project" value="UniProtKB-KW"/>
</dbReference>
<evidence type="ECO:0000313" key="20">
    <source>
        <dbReference type="EMBL" id="TFK26499.1"/>
    </source>
</evidence>
<dbReference type="InterPro" id="IPR043128">
    <property type="entry name" value="Rev_trsase/Diguanyl_cyclase"/>
</dbReference>
<feature type="region of interest" description="Disordered" evidence="17">
    <location>
        <begin position="649"/>
        <end position="704"/>
    </location>
</feature>
<evidence type="ECO:0000256" key="5">
    <source>
        <dbReference type="ARBA" id="ARBA00022695"/>
    </source>
</evidence>
<dbReference type="GO" id="GO:0006281">
    <property type="term" value="P:DNA repair"/>
    <property type="evidence" value="ECO:0007669"/>
    <property type="project" value="UniProtKB-KW"/>
</dbReference>
<protein>
    <recommendedName>
        <fullName evidence="3">DNA polymerase kappa</fullName>
        <ecNumber evidence="2">2.7.7.7</ecNumber>
    </recommendedName>
</protein>
<feature type="domain" description="UBZ4-type" evidence="19">
    <location>
        <begin position="607"/>
        <end position="636"/>
    </location>
</feature>
<evidence type="ECO:0000256" key="17">
    <source>
        <dbReference type="SAM" id="MobiDB-lite"/>
    </source>
</evidence>
<dbReference type="InterPro" id="IPR036775">
    <property type="entry name" value="DNA_pol_Y-fam_lit_finger_sf"/>
</dbReference>
<gene>
    <name evidence="20" type="ORF">FA15DRAFT_667384</name>
</gene>
<dbReference type="AlphaFoldDB" id="A0A5C3L0R1"/>
<keyword evidence="6" id="KW-0235">DNA replication</keyword>
<dbReference type="FunFam" id="1.10.150.810:FF:000003">
    <property type="entry name" value="DNA polymerase kappa subunit"/>
    <property type="match status" value="1"/>
</dbReference>
<dbReference type="InterPro" id="IPR024728">
    <property type="entry name" value="PolY_HhH_motif"/>
</dbReference>